<reference evidence="1" key="1">
    <citation type="submission" date="2021-02" db="EMBL/GenBank/DDBJ databases">
        <authorList>
            <person name="Nowell W R."/>
        </authorList>
    </citation>
    <scope>NUCLEOTIDE SEQUENCE</scope>
</reference>
<dbReference type="InterPro" id="IPR012334">
    <property type="entry name" value="Pectin_lyas_fold"/>
</dbReference>
<comment type="caution">
    <text evidence="1">The sequence shown here is derived from an EMBL/GenBank/DDBJ whole genome shotgun (WGS) entry which is preliminary data.</text>
</comment>
<sequence>PNNIVVFQSGRYDFQSTVSLYNAINLTVMGQGQDVTFLIGHSPTMMFNAGNSVGLTLMMFSIDYQPLSFTAGYVVSVAASYLDLQVVAPHQADVGRQVAAIYRFDLVRMRPSIGSAAYEIYQTPPSNANTTLRSNGTLRIPLASAYQFVVGDAIVARYSFGMHALYAQDLSDLTLQSITIYGAWYMGVFTLRVTRVTVRDYHVKRYNGRWLSTTADCMHFADSRQYINIFDTSCEGQGDDGLNVQAFYFQVIRILNSTSLIVQEYNWADILNVGTGTRLDFSSSQQPFSVYATATLASNSVYNSSSQILQFTSVINASVGDWLCVADTPTVTIQNFTVTNNRARGALLETRNVQLTFSLFNGTSGPAVLLQPSLYCQNSQRAIQCTNAEGVQISRNYFNTASSIAPVLLCNTKNISASNNNFISNQSALSQFYTYDNSTPCLTSLTSLINLLPSAFNETFLPPIIATGSARQVRPVKHPLQQVQCQQAYLTPKGHCLQDHQV</sequence>
<dbReference type="InterPro" id="IPR011050">
    <property type="entry name" value="Pectin_lyase_fold/virulence"/>
</dbReference>
<gene>
    <name evidence="1" type="ORF">GIL414_LOCUS33632</name>
</gene>
<evidence type="ECO:0000313" key="1">
    <source>
        <dbReference type="EMBL" id="CAF4477170.1"/>
    </source>
</evidence>
<evidence type="ECO:0000313" key="2">
    <source>
        <dbReference type="Proteomes" id="UP000681720"/>
    </source>
</evidence>
<proteinExistence type="predicted"/>
<accession>A0A8S2X3V4</accession>
<dbReference type="AlphaFoldDB" id="A0A8S2X3V4"/>
<dbReference type="SUPFAM" id="SSF51126">
    <property type="entry name" value="Pectin lyase-like"/>
    <property type="match status" value="1"/>
</dbReference>
<name>A0A8S2X3V4_9BILA</name>
<dbReference type="Gene3D" id="2.160.20.10">
    <property type="entry name" value="Single-stranded right-handed beta-helix, Pectin lyase-like"/>
    <property type="match status" value="1"/>
</dbReference>
<dbReference type="EMBL" id="CAJOBJ010075164">
    <property type="protein sequence ID" value="CAF4477170.1"/>
    <property type="molecule type" value="Genomic_DNA"/>
</dbReference>
<organism evidence="1 2">
    <name type="scientific">Rotaria magnacalcarata</name>
    <dbReference type="NCBI Taxonomy" id="392030"/>
    <lineage>
        <taxon>Eukaryota</taxon>
        <taxon>Metazoa</taxon>
        <taxon>Spiralia</taxon>
        <taxon>Gnathifera</taxon>
        <taxon>Rotifera</taxon>
        <taxon>Eurotatoria</taxon>
        <taxon>Bdelloidea</taxon>
        <taxon>Philodinida</taxon>
        <taxon>Philodinidae</taxon>
        <taxon>Rotaria</taxon>
    </lineage>
</organism>
<feature type="non-terminal residue" evidence="1">
    <location>
        <position position="1"/>
    </location>
</feature>
<protein>
    <submittedName>
        <fullName evidence="1">Uncharacterized protein</fullName>
    </submittedName>
</protein>
<dbReference type="Proteomes" id="UP000681720">
    <property type="component" value="Unassembled WGS sequence"/>
</dbReference>